<proteinExistence type="predicted"/>
<dbReference type="EMBL" id="WSEM01000008">
    <property type="protein sequence ID" value="MVQ35117.1"/>
    <property type="molecule type" value="Genomic_DNA"/>
</dbReference>
<gene>
    <name evidence="6" type="ORF">GON05_10675</name>
</gene>
<dbReference type="InterPro" id="IPR010982">
    <property type="entry name" value="Lambda_DNA-bd_dom_sf"/>
</dbReference>
<keyword evidence="2" id="KW-0805">Transcription regulation</keyword>
<evidence type="ECO:0000256" key="2">
    <source>
        <dbReference type="ARBA" id="ARBA00023015"/>
    </source>
</evidence>
<dbReference type="Pfam" id="PF13377">
    <property type="entry name" value="Peripla_BP_3"/>
    <property type="match status" value="1"/>
</dbReference>
<dbReference type="InterPro" id="IPR028082">
    <property type="entry name" value="Peripla_BP_I"/>
</dbReference>
<evidence type="ECO:0000256" key="4">
    <source>
        <dbReference type="ARBA" id="ARBA00023163"/>
    </source>
</evidence>
<evidence type="ECO:0000256" key="3">
    <source>
        <dbReference type="ARBA" id="ARBA00023125"/>
    </source>
</evidence>
<dbReference type="PANTHER" id="PTHR30146:SF151">
    <property type="entry name" value="HTH-TYPE TRANSCRIPTIONAL REPRESSOR CYTR"/>
    <property type="match status" value="1"/>
</dbReference>
<dbReference type="Proteomes" id="UP000467637">
    <property type="component" value="Unassembled WGS sequence"/>
</dbReference>
<dbReference type="CDD" id="cd01392">
    <property type="entry name" value="HTH_LacI"/>
    <property type="match status" value="1"/>
</dbReference>
<reference evidence="6 7" key="1">
    <citation type="submission" date="2019-12" db="EMBL/GenBank/DDBJ databases">
        <authorList>
            <person name="Huq M.A."/>
        </authorList>
    </citation>
    <scope>NUCLEOTIDE SEQUENCE [LARGE SCALE GENOMIC DNA]</scope>
    <source>
        <strain evidence="6 7">MAH-34</strain>
    </source>
</reference>
<dbReference type="GO" id="GO:0003677">
    <property type="term" value="F:DNA binding"/>
    <property type="evidence" value="ECO:0007669"/>
    <property type="project" value="UniProtKB-KW"/>
</dbReference>
<comment type="caution">
    <text evidence="6">The sequence shown here is derived from an EMBL/GenBank/DDBJ whole genome shotgun (WGS) entry which is preliminary data.</text>
</comment>
<evidence type="ECO:0000259" key="5">
    <source>
        <dbReference type="PROSITE" id="PS50932"/>
    </source>
</evidence>
<sequence length="342" mass="37878">MVTRKDVADRAGVSSAVVSYVLNNREIVKEETRQKVLEAIRELGYQPNLLAQSLKTKKSRQIAVLINYLGNPFEAGLLINIEQHAKDRGYFVFFQTYKQEEEDELKGLFMGRVDGILLLGQSLKPQVVAHFQTLGMPIVSVLKPEGLENSEPRIPYVDVDWEDEMVKVVRHLQQQGHTRIGFMGGGDTAQHYGVRLQAFIHALRETGCTWHSEDLLNGEGRFEPAERALHAALIHQSAHFTALVCANDLMAAGCLAACRKAGVQVPQQLAVAGCEDILMSAQTDPPLTAIHYPRPQIGEAAMRLLLDTIGGHTAETPFFSGELVVRRSTEVSETDRSTGIIR</sequence>
<dbReference type="PANTHER" id="PTHR30146">
    <property type="entry name" value="LACI-RELATED TRANSCRIPTIONAL REPRESSOR"/>
    <property type="match status" value="1"/>
</dbReference>
<accession>A0ABW9U4U8</accession>
<dbReference type="SMART" id="SM00354">
    <property type="entry name" value="HTH_LACI"/>
    <property type="match status" value="1"/>
</dbReference>
<evidence type="ECO:0000313" key="6">
    <source>
        <dbReference type="EMBL" id="MVQ35117.1"/>
    </source>
</evidence>
<dbReference type="RefSeq" id="WP_157319113.1">
    <property type="nucleotide sequence ID" value="NZ_WSEM01000008.1"/>
</dbReference>
<dbReference type="Gene3D" id="3.40.50.2300">
    <property type="match status" value="2"/>
</dbReference>
<organism evidence="6 7">
    <name type="scientific">Paenibacillus anseongense</name>
    <dbReference type="NCBI Taxonomy" id="2682845"/>
    <lineage>
        <taxon>Bacteria</taxon>
        <taxon>Bacillati</taxon>
        <taxon>Bacillota</taxon>
        <taxon>Bacilli</taxon>
        <taxon>Bacillales</taxon>
        <taxon>Paenibacillaceae</taxon>
        <taxon>Paenibacillus</taxon>
    </lineage>
</organism>
<protein>
    <submittedName>
        <fullName evidence="6">LacI family DNA-binding transcriptional regulator</fullName>
    </submittedName>
</protein>
<dbReference type="Pfam" id="PF00356">
    <property type="entry name" value="LacI"/>
    <property type="match status" value="1"/>
</dbReference>
<dbReference type="Gene3D" id="1.10.260.40">
    <property type="entry name" value="lambda repressor-like DNA-binding domains"/>
    <property type="match status" value="1"/>
</dbReference>
<evidence type="ECO:0000313" key="7">
    <source>
        <dbReference type="Proteomes" id="UP000467637"/>
    </source>
</evidence>
<dbReference type="InterPro" id="IPR000843">
    <property type="entry name" value="HTH_LacI"/>
</dbReference>
<keyword evidence="7" id="KW-1185">Reference proteome</keyword>
<keyword evidence="1" id="KW-0678">Repressor</keyword>
<keyword evidence="4" id="KW-0804">Transcription</keyword>
<evidence type="ECO:0000256" key="1">
    <source>
        <dbReference type="ARBA" id="ARBA00022491"/>
    </source>
</evidence>
<keyword evidence="3 6" id="KW-0238">DNA-binding</keyword>
<dbReference type="SUPFAM" id="SSF53822">
    <property type="entry name" value="Periplasmic binding protein-like I"/>
    <property type="match status" value="1"/>
</dbReference>
<dbReference type="SUPFAM" id="SSF47413">
    <property type="entry name" value="lambda repressor-like DNA-binding domains"/>
    <property type="match status" value="1"/>
</dbReference>
<dbReference type="PROSITE" id="PS50932">
    <property type="entry name" value="HTH_LACI_2"/>
    <property type="match status" value="1"/>
</dbReference>
<name>A0ABW9U4U8_9BACL</name>
<feature type="domain" description="HTH lacI-type" evidence="5">
    <location>
        <begin position="2"/>
        <end position="56"/>
    </location>
</feature>
<dbReference type="InterPro" id="IPR046335">
    <property type="entry name" value="LacI/GalR-like_sensor"/>
</dbReference>
<dbReference type="CDD" id="cd06267">
    <property type="entry name" value="PBP1_LacI_sugar_binding-like"/>
    <property type="match status" value="1"/>
</dbReference>